<evidence type="ECO:0000256" key="3">
    <source>
        <dbReference type="ARBA" id="ARBA00022803"/>
    </source>
</evidence>
<organism evidence="7 8">
    <name type="scientific">Chionoecetes opilio</name>
    <name type="common">Atlantic snow crab</name>
    <name type="synonym">Cancer opilio</name>
    <dbReference type="NCBI Taxonomy" id="41210"/>
    <lineage>
        <taxon>Eukaryota</taxon>
        <taxon>Metazoa</taxon>
        <taxon>Ecdysozoa</taxon>
        <taxon>Arthropoda</taxon>
        <taxon>Crustacea</taxon>
        <taxon>Multicrustacea</taxon>
        <taxon>Malacostraca</taxon>
        <taxon>Eumalacostraca</taxon>
        <taxon>Eucarida</taxon>
        <taxon>Decapoda</taxon>
        <taxon>Pleocyemata</taxon>
        <taxon>Brachyura</taxon>
        <taxon>Eubrachyura</taxon>
        <taxon>Majoidea</taxon>
        <taxon>Majidae</taxon>
        <taxon>Chionoecetes</taxon>
    </lineage>
</organism>
<comment type="caution">
    <text evidence="7">The sequence shown here is derived from an EMBL/GenBank/DDBJ whole genome shotgun (WGS) entry which is preliminary data.</text>
</comment>
<dbReference type="PANTHER" id="PTHR23083:SF464">
    <property type="entry name" value="TETRATRICOPEPTIDE REPEAT DOMAIN 7, ISOFORM A"/>
    <property type="match status" value="1"/>
</dbReference>
<dbReference type="InterPro" id="IPR013105">
    <property type="entry name" value="TPR_2"/>
</dbReference>
<dbReference type="InterPro" id="IPR051722">
    <property type="entry name" value="Endocytosis_PI4K-reg_protein"/>
</dbReference>
<dbReference type="OrthoDB" id="29013at2759"/>
<feature type="transmembrane region" description="Helical" evidence="6">
    <location>
        <begin position="82"/>
        <end position="104"/>
    </location>
</feature>
<dbReference type="GO" id="GO:0046854">
    <property type="term" value="P:phosphatidylinositol phosphate biosynthetic process"/>
    <property type="evidence" value="ECO:0007669"/>
    <property type="project" value="TreeGrafter"/>
</dbReference>
<proteinExistence type="inferred from homology"/>
<evidence type="ECO:0000313" key="7">
    <source>
        <dbReference type="EMBL" id="KAG0728169.1"/>
    </source>
</evidence>
<dbReference type="AlphaFoldDB" id="A0A8J4YPU7"/>
<dbReference type="InterPro" id="IPR011990">
    <property type="entry name" value="TPR-like_helical_dom_sf"/>
</dbReference>
<dbReference type="PROSITE" id="PS50005">
    <property type="entry name" value="TPR"/>
    <property type="match status" value="1"/>
</dbReference>
<reference evidence="7" key="1">
    <citation type="submission" date="2020-07" db="EMBL/GenBank/DDBJ databases">
        <title>The High-quality genome of the commercially important snow crab, Chionoecetes opilio.</title>
        <authorList>
            <person name="Jeong J.-H."/>
            <person name="Ryu S."/>
        </authorList>
    </citation>
    <scope>NUCLEOTIDE SEQUENCE</scope>
    <source>
        <strain evidence="7">MADBK_172401_WGS</strain>
        <tissue evidence="7">Digestive gland</tissue>
    </source>
</reference>
<keyword evidence="8" id="KW-1185">Reference proteome</keyword>
<evidence type="ECO:0000313" key="8">
    <source>
        <dbReference type="Proteomes" id="UP000770661"/>
    </source>
</evidence>
<dbReference type="InterPro" id="IPR019734">
    <property type="entry name" value="TPR_rpt"/>
</dbReference>
<evidence type="ECO:0000256" key="5">
    <source>
        <dbReference type="PROSITE-ProRule" id="PRU00339"/>
    </source>
</evidence>
<evidence type="ECO:0000256" key="4">
    <source>
        <dbReference type="ARBA" id="ARBA00038251"/>
    </source>
</evidence>
<keyword evidence="6" id="KW-0812">Transmembrane</keyword>
<dbReference type="GO" id="GO:0005886">
    <property type="term" value="C:plasma membrane"/>
    <property type="evidence" value="ECO:0007669"/>
    <property type="project" value="TreeGrafter"/>
</dbReference>
<accession>A0A8J4YPU7</accession>
<feature type="repeat" description="TPR" evidence="5">
    <location>
        <begin position="31"/>
        <end position="64"/>
    </location>
</feature>
<dbReference type="Proteomes" id="UP000770661">
    <property type="component" value="Unassembled WGS sequence"/>
</dbReference>
<evidence type="ECO:0000256" key="2">
    <source>
        <dbReference type="ARBA" id="ARBA00022737"/>
    </source>
</evidence>
<dbReference type="GO" id="GO:0072659">
    <property type="term" value="P:protein localization to plasma membrane"/>
    <property type="evidence" value="ECO:0007669"/>
    <property type="project" value="TreeGrafter"/>
</dbReference>
<sequence>MQLASSEEQTDQVAEAAQCLHEASSIFPMSHHIIFMKGLLHEKKNEFHEAQTCYQNALAINPYHLKSLRHLPQPATRRRRGVACVVVAVFLSEIVVVTGCSRLLREDVS</sequence>
<keyword evidence="3 5" id="KW-0802">TPR repeat</keyword>
<keyword evidence="2" id="KW-0677">Repeat</keyword>
<comment type="similarity">
    <text evidence="4">Belongs to the YPP1 family.</text>
</comment>
<dbReference type="EMBL" id="JACEEZ010002552">
    <property type="protein sequence ID" value="KAG0728169.1"/>
    <property type="molecule type" value="Genomic_DNA"/>
</dbReference>
<dbReference type="Pfam" id="PF07719">
    <property type="entry name" value="TPR_2"/>
    <property type="match status" value="1"/>
</dbReference>
<gene>
    <name evidence="7" type="primary">Ttc7b_1</name>
    <name evidence="7" type="ORF">GWK47_033064</name>
</gene>
<dbReference type="Gene3D" id="1.25.40.10">
    <property type="entry name" value="Tetratricopeptide repeat domain"/>
    <property type="match status" value="1"/>
</dbReference>
<keyword evidence="6" id="KW-1133">Transmembrane helix</keyword>
<protein>
    <submittedName>
        <fullName evidence="7">Tetratricopeptide repeat protein 7B</fullName>
    </submittedName>
</protein>
<dbReference type="SUPFAM" id="SSF48452">
    <property type="entry name" value="TPR-like"/>
    <property type="match status" value="1"/>
</dbReference>
<name>A0A8J4YPU7_CHIOP</name>
<keyword evidence="6" id="KW-0472">Membrane</keyword>
<evidence type="ECO:0000256" key="1">
    <source>
        <dbReference type="ARBA" id="ARBA00002550"/>
    </source>
</evidence>
<evidence type="ECO:0000256" key="6">
    <source>
        <dbReference type="SAM" id="Phobius"/>
    </source>
</evidence>
<dbReference type="PANTHER" id="PTHR23083">
    <property type="entry name" value="TETRATRICOPEPTIDE REPEAT PROTEIN, TPR"/>
    <property type="match status" value="1"/>
</dbReference>
<comment type="function">
    <text evidence="1">Involved in endocytosis.</text>
</comment>